<keyword evidence="3" id="KW-0677">Repeat</keyword>
<accession>A0A835E4U3</accession>
<dbReference type="InterPro" id="IPR032675">
    <property type="entry name" value="LRR_dom_sf"/>
</dbReference>
<reference evidence="11" key="1">
    <citation type="submission" date="2020-07" db="EMBL/GenBank/DDBJ databases">
        <title>Genome sequence and genetic diversity analysis of an under-domesticated orphan crop, white fonio (Digitaria exilis).</title>
        <authorList>
            <person name="Bennetzen J.L."/>
            <person name="Chen S."/>
            <person name="Ma X."/>
            <person name="Wang X."/>
            <person name="Yssel A.E.J."/>
            <person name="Chaluvadi S.R."/>
            <person name="Johnson M."/>
            <person name="Gangashetty P."/>
            <person name="Hamidou F."/>
            <person name="Sanogo M.D."/>
            <person name="Zwaenepoel A."/>
            <person name="Wallace J."/>
            <person name="Van De Peer Y."/>
            <person name="Van Deynze A."/>
        </authorList>
    </citation>
    <scope>NUCLEOTIDE SEQUENCE</scope>
    <source>
        <tissue evidence="11">Leaves</tissue>
    </source>
</reference>
<dbReference type="GO" id="GO:0005524">
    <property type="term" value="F:ATP binding"/>
    <property type="evidence" value="ECO:0007669"/>
    <property type="project" value="UniProtKB-KW"/>
</dbReference>
<dbReference type="InterPro" id="IPR002182">
    <property type="entry name" value="NB-ARC"/>
</dbReference>
<keyword evidence="5" id="KW-0611">Plant defense</keyword>
<dbReference type="InterPro" id="IPR041118">
    <property type="entry name" value="Rx_N"/>
</dbReference>
<dbReference type="EMBL" id="JACEFO010002272">
    <property type="protein sequence ID" value="KAF8669086.1"/>
    <property type="molecule type" value="Genomic_DNA"/>
</dbReference>
<protein>
    <submittedName>
        <fullName evidence="11">Uncharacterized protein</fullName>
    </submittedName>
</protein>
<keyword evidence="4" id="KW-0547">Nucleotide-binding</keyword>
<feature type="domain" description="Disease resistance N-terminal" evidence="8">
    <location>
        <begin position="16"/>
        <end position="104"/>
    </location>
</feature>
<dbReference type="InterPro" id="IPR058922">
    <property type="entry name" value="WHD_DRP"/>
</dbReference>
<dbReference type="GO" id="GO:0051707">
    <property type="term" value="P:response to other organism"/>
    <property type="evidence" value="ECO:0007669"/>
    <property type="project" value="UniProtKB-ARBA"/>
</dbReference>
<sequence>MVGPGLTVGGWFAGAVISNFVAKARSILEDNHALQAEAGDMLYSVEAALPWIRALVEVTERKAISNGSYDEWLQQFKDVVYEAEDLLDDFETKRIQDQLRRKSSKVGSAASFALRYMRHLLLSDADLRRLKDVLKKLNKIVNDDRCTRFHGMLELADEREVPPTKPLIVGRDKEKQDLLSLIRPAVPLSRHGAESSKQFSVIAVVGAAGVGKTKLTQAIYNNQNVKEAFALTGWVLASRRSRDKRDIAKDIADSFGMEQQDDQQKMHGTSERTLFSAIENKRFFLVLDDVQDDLRKSWGSLRSTLAAAATGSVVLLTTRSEEDAYTFGTTAHVSLDYLPSEFMCRVFEHHAFGRQEKGPLESIGKKIVQNLHGIPLLAEVMGRLLRHNLDEGHWVKISKSHWWLYSEDDDSQNVALPSVTIVCEHLSDHLRKRLCYCSIFPSGYLFEKNILIHMWNANFMQQDDGIKMEKNENKWFDDLFNRTFFQPTIWENKYVIPDMIKEPVYRIAEKECHAATDSRELKRSLQLYRHLAIDSSDFNVHLDLRKVNKWRTILFFDGHKTNKLHEALANILFDPNALRLLDFSYSKAKLGKTPYFIKKFPHLRFLDLSFTEITVIPDSLCKLHLLQVLGLRGCQLTELPRAMNKLVNLQFLYAEAQTVSLIYKIGQLTNLLGLEEFPVGKIKGHRITELKYLNDLCGQLCISNLEEVTGTDIEGDAELSRKRHLKKLVLKWGLGADASTTKSDVCMRTLAGLKPNSNLKELKIQCYMGVEFPAWMADEQHFTKLQCIHLIKCSQLKTLPPLGQIPSLVSLVLEGLSGLEQIGDEFYGTGYRVFPSLEELKFLDMPNWRRWTGIEELQASRAHPFPHLKKVQIKKCKVLSHVPLCCLQASLEELDVSECCEIFKCSPSCLAGLKSLLRLRIHHCLGRIHLSCNLLASLEVLNLQNCEVYFQGGIGKIIKLKRILTSDFRELNLDELKEVRKGQLGPEVFTF</sequence>
<dbReference type="Proteomes" id="UP000636709">
    <property type="component" value="Unassembled WGS sequence"/>
</dbReference>
<evidence type="ECO:0000259" key="7">
    <source>
        <dbReference type="Pfam" id="PF00931"/>
    </source>
</evidence>
<evidence type="ECO:0000259" key="10">
    <source>
        <dbReference type="Pfam" id="PF25019"/>
    </source>
</evidence>
<gene>
    <name evidence="11" type="ORF">HU200_051409</name>
</gene>
<evidence type="ECO:0000259" key="9">
    <source>
        <dbReference type="Pfam" id="PF23559"/>
    </source>
</evidence>
<dbReference type="GO" id="GO:0006952">
    <property type="term" value="P:defense response"/>
    <property type="evidence" value="ECO:0007669"/>
    <property type="project" value="UniProtKB-KW"/>
</dbReference>
<keyword evidence="12" id="KW-1185">Reference proteome</keyword>
<feature type="domain" description="NB-ARC" evidence="7">
    <location>
        <begin position="196"/>
        <end position="336"/>
    </location>
</feature>
<keyword evidence="2" id="KW-0433">Leucine-rich repeat</keyword>
<evidence type="ECO:0000313" key="12">
    <source>
        <dbReference type="Proteomes" id="UP000636709"/>
    </source>
</evidence>
<feature type="domain" description="Disease resistance protein winged helix" evidence="9">
    <location>
        <begin position="439"/>
        <end position="501"/>
    </location>
</feature>
<dbReference type="InterPro" id="IPR001611">
    <property type="entry name" value="Leu-rich_rpt"/>
</dbReference>
<dbReference type="PRINTS" id="PR00364">
    <property type="entry name" value="DISEASERSIST"/>
</dbReference>
<evidence type="ECO:0000256" key="6">
    <source>
        <dbReference type="ARBA" id="ARBA00022840"/>
    </source>
</evidence>
<proteinExistence type="inferred from homology"/>
<comment type="caution">
    <text evidence="11">The sequence shown here is derived from an EMBL/GenBank/DDBJ whole genome shotgun (WGS) entry which is preliminary data.</text>
</comment>
<dbReference type="SUPFAM" id="SSF52540">
    <property type="entry name" value="P-loop containing nucleoside triphosphate hydrolases"/>
    <property type="match status" value="1"/>
</dbReference>
<dbReference type="Gene3D" id="3.80.10.10">
    <property type="entry name" value="Ribonuclease Inhibitor"/>
    <property type="match status" value="2"/>
</dbReference>
<dbReference type="Pfam" id="PF25019">
    <property type="entry name" value="LRR_R13L1-DRL21"/>
    <property type="match status" value="1"/>
</dbReference>
<evidence type="ECO:0000259" key="8">
    <source>
        <dbReference type="Pfam" id="PF18052"/>
    </source>
</evidence>
<dbReference type="OrthoDB" id="654183at2759"/>
<dbReference type="InterPro" id="IPR027417">
    <property type="entry name" value="P-loop_NTPase"/>
</dbReference>
<name>A0A835E4U3_9POAL</name>
<dbReference type="Pfam" id="PF23559">
    <property type="entry name" value="WHD_DRP"/>
    <property type="match status" value="1"/>
</dbReference>
<dbReference type="AlphaFoldDB" id="A0A835E4U3"/>
<dbReference type="PANTHER" id="PTHR36766">
    <property type="entry name" value="PLANT BROAD-SPECTRUM MILDEW RESISTANCE PROTEIN RPW8"/>
    <property type="match status" value="1"/>
</dbReference>
<evidence type="ECO:0000256" key="5">
    <source>
        <dbReference type="ARBA" id="ARBA00022821"/>
    </source>
</evidence>
<keyword evidence="6" id="KW-0067">ATP-binding</keyword>
<dbReference type="PANTHER" id="PTHR36766:SF70">
    <property type="entry name" value="DISEASE RESISTANCE PROTEIN RGA4"/>
    <property type="match status" value="1"/>
</dbReference>
<dbReference type="Gene3D" id="3.40.50.300">
    <property type="entry name" value="P-loop containing nucleotide triphosphate hydrolases"/>
    <property type="match status" value="1"/>
</dbReference>
<dbReference type="InterPro" id="IPR056789">
    <property type="entry name" value="LRR_R13L1-DRL21"/>
</dbReference>
<dbReference type="Pfam" id="PF18052">
    <property type="entry name" value="Rx_N"/>
    <property type="match status" value="1"/>
</dbReference>
<comment type="similarity">
    <text evidence="1">Belongs to the disease resistance NB-LRR family.</text>
</comment>
<dbReference type="Pfam" id="PF00931">
    <property type="entry name" value="NB-ARC"/>
    <property type="match status" value="1"/>
</dbReference>
<evidence type="ECO:0000256" key="3">
    <source>
        <dbReference type="ARBA" id="ARBA00022737"/>
    </source>
</evidence>
<feature type="domain" description="R13L1/DRL21-like LRR repeat region" evidence="10">
    <location>
        <begin position="687"/>
        <end position="815"/>
    </location>
</feature>
<dbReference type="GO" id="GO:0043531">
    <property type="term" value="F:ADP binding"/>
    <property type="evidence" value="ECO:0007669"/>
    <property type="project" value="InterPro"/>
</dbReference>
<organism evidence="11 12">
    <name type="scientific">Digitaria exilis</name>
    <dbReference type="NCBI Taxonomy" id="1010633"/>
    <lineage>
        <taxon>Eukaryota</taxon>
        <taxon>Viridiplantae</taxon>
        <taxon>Streptophyta</taxon>
        <taxon>Embryophyta</taxon>
        <taxon>Tracheophyta</taxon>
        <taxon>Spermatophyta</taxon>
        <taxon>Magnoliopsida</taxon>
        <taxon>Liliopsida</taxon>
        <taxon>Poales</taxon>
        <taxon>Poaceae</taxon>
        <taxon>PACMAD clade</taxon>
        <taxon>Panicoideae</taxon>
        <taxon>Panicodae</taxon>
        <taxon>Paniceae</taxon>
        <taxon>Anthephorinae</taxon>
        <taxon>Digitaria</taxon>
    </lineage>
</organism>
<evidence type="ECO:0000313" key="11">
    <source>
        <dbReference type="EMBL" id="KAF8669086.1"/>
    </source>
</evidence>
<dbReference type="SUPFAM" id="SSF52058">
    <property type="entry name" value="L domain-like"/>
    <property type="match status" value="1"/>
</dbReference>
<dbReference type="Pfam" id="PF00560">
    <property type="entry name" value="LRR_1"/>
    <property type="match status" value="1"/>
</dbReference>
<evidence type="ECO:0000256" key="1">
    <source>
        <dbReference type="ARBA" id="ARBA00008894"/>
    </source>
</evidence>
<evidence type="ECO:0000256" key="4">
    <source>
        <dbReference type="ARBA" id="ARBA00022741"/>
    </source>
</evidence>
<dbReference type="Gene3D" id="1.20.5.4130">
    <property type="match status" value="1"/>
</dbReference>
<evidence type="ECO:0000256" key="2">
    <source>
        <dbReference type="ARBA" id="ARBA00022614"/>
    </source>
</evidence>